<feature type="transmembrane region" description="Helical" evidence="1">
    <location>
        <begin position="100"/>
        <end position="126"/>
    </location>
</feature>
<feature type="transmembrane region" description="Helical" evidence="1">
    <location>
        <begin position="186"/>
        <end position="204"/>
    </location>
</feature>
<feature type="transmembrane region" description="Helical" evidence="1">
    <location>
        <begin position="158"/>
        <end position="179"/>
    </location>
</feature>
<keyword evidence="1" id="KW-1133">Transmembrane helix</keyword>
<sequence>MIWLTWRQSRAQVASVAGAVAALLAFLAISGTGLPTFDDTYLQELVTDGFAKGIFFLASFGVLFLPAIVGTFWGAPLVARELEAGTHRLAWNQSVTRTRWLAMKAGVIALVAVVTTAGLSLGLTWWCGSLDKAINAGQTYDGPLRVGRIAPPMFEARGIAPIGYTLFALALGVTAGLVVRRVVPAMAITLALFVAVQILMPVLVRGHIGATSQLVTIKPDNMTGMSARVGPGNVPQEAHDLQVRADEPGAWTLANETVDRSGRAHSTLPDWFAFCVPGREGGLGLGPGPDPQKSAACFARAEREGWRQRITFQPASRYWTLQAIELAIFLALTGALTAFSFWWLRHRLT</sequence>
<proteinExistence type="predicted"/>
<gene>
    <name evidence="2" type="ORF">OM076_07955</name>
</gene>
<dbReference type="EMBL" id="JAPDOD010000004">
    <property type="protein sequence ID" value="MDA0160192.1"/>
    <property type="molecule type" value="Genomic_DNA"/>
</dbReference>
<dbReference type="RefSeq" id="WP_270038960.1">
    <property type="nucleotide sequence ID" value="NZ_JAPDOD010000004.1"/>
</dbReference>
<evidence type="ECO:0000313" key="2">
    <source>
        <dbReference type="EMBL" id="MDA0160192.1"/>
    </source>
</evidence>
<comment type="caution">
    <text evidence="2">The sequence shown here is derived from an EMBL/GenBank/DDBJ whole genome shotgun (WGS) entry which is preliminary data.</text>
</comment>
<keyword evidence="1" id="KW-0812">Transmembrane</keyword>
<protein>
    <submittedName>
        <fullName evidence="2">Transporter</fullName>
    </submittedName>
</protein>
<feature type="transmembrane region" description="Helical" evidence="1">
    <location>
        <begin position="326"/>
        <end position="344"/>
    </location>
</feature>
<dbReference type="Proteomes" id="UP001149140">
    <property type="component" value="Unassembled WGS sequence"/>
</dbReference>
<dbReference type="AlphaFoldDB" id="A0A9X3MQZ3"/>
<organism evidence="2 3">
    <name type="scientific">Solirubrobacter ginsenosidimutans</name>
    <dbReference type="NCBI Taxonomy" id="490573"/>
    <lineage>
        <taxon>Bacteria</taxon>
        <taxon>Bacillati</taxon>
        <taxon>Actinomycetota</taxon>
        <taxon>Thermoleophilia</taxon>
        <taxon>Solirubrobacterales</taxon>
        <taxon>Solirubrobacteraceae</taxon>
        <taxon>Solirubrobacter</taxon>
    </lineage>
</organism>
<evidence type="ECO:0000313" key="3">
    <source>
        <dbReference type="Proteomes" id="UP001149140"/>
    </source>
</evidence>
<accession>A0A9X3MQZ3</accession>
<feature type="transmembrane region" description="Helical" evidence="1">
    <location>
        <begin position="54"/>
        <end position="79"/>
    </location>
</feature>
<keyword evidence="3" id="KW-1185">Reference proteome</keyword>
<name>A0A9X3MQZ3_9ACTN</name>
<evidence type="ECO:0000256" key="1">
    <source>
        <dbReference type="SAM" id="Phobius"/>
    </source>
</evidence>
<reference evidence="2" key="1">
    <citation type="submission" date="2022-10" db="EMBL/GenBank/DDBJ databases">
        <title>The WGS of Solirubrobacter ginsenosidimutans DSM 21036.</title>
        <authorList>
            <person name="Jiang Z."/>
        </authorList>
    </citation>
    <scope>NUCLEOTIDE SEQUENCE</scope>
    <source>
        <strain evidence="2">DSM 21036</strain>
    </source>
</reference>
<feature type="transmembrane region" description="Helical" evidence="1">
    <location>
        <begin position="12"/>
        <end position="34"/>
    </location>
</feature>
<keyword evidence="1" id="KW-0472">Membrane</keyword>